<feature type="region of interest" description="Disordered" evidence="1">
    <location>
        <begin position="1"/>
        <end position="21"/>
    </location>
</feature>
<dbReference type="Proteomes" id="UP000530928">
    <property type="component" value="Unassembled WGS sequence"/>
</dbReference>
<evidence type="ECO:0000313" key="3">
    <source>
        <dbReference type="Proteomes" id="UP000530928"/>
    </source>
</evidence>
<feature type="region of interest" description="Disordered" evidence="1">
    <location>
        <begin position="44"/>
        <end position="68"/>
    </location>
</feature>
<organism evidence="2 3">
    <name type="scientific">Nonomuraea soli</name>
    <dbReference type="NCBI Taxonomy" id="1032476"/>
    <lineage>
        <taxon>Bacteria</taxon>
        <taxon>Bacillati</taxon>
        <taxon>Actinomycetota</taxon>
        <taxon>Actinomycetes</taxon>
        <taxon>Streptosporangiales</taxon>
        <taxon>Streptosporangiaceae</taxon>
        <taxon>Nonomuraea</taxon>
    </lineage>
</organism>
<feature type="compositionally biased region" description="Low complexity" evidence="1">
    <location>
        <begin position="151"/>
        <end position="182"/>
    </location>
</feature>
<accession>A0A7W0HWC1</accession>
<evidence type="ECO:0000313" key="2">
    <source>
        <dbReference type="EMBL" id="MBA2897671.1"/>
    </source>
</evidence>
<evidence type="ECO:0000256" key="1">
    <source>
        <dbReference type="SAM" id="MobiDB-lite"/>
    </source>
</evidence>
<gene>
    <name evidence="2" type="ORF">HNR30_009073</name>
</gene>
<dbReference type="EMBL" id="JACDUR010000012">
    <property type="protein sequence ID" value="MBA2897671.1"/>
    <property type="molecule type" value="Genomic_DNA"/>
</dbReference>
<sequence length="428" mass="42281">MTQTKNTGPDGAGNATGKGFETMAINIPEMTGTEKATADMETAANAPANVPAAGSVTVPDSPDAATPDIPATDLAMDADERVAAVSAALESLPGGSATGIGAAAGLSRVAAGKVLNQMEAEGLVRREPGVSDGSTKGRAADRWYLTPADPAEPTGAAEASAPAPEASDAEPVAMSAPDTGTDIADDEADDAALPAPEAEVAVPGVGSADPAPADEPTDEEGTGQGTAGADDLNADAEPEVDEPESEPVADDPAWERARAELAELAELFSGILSAKEDGNTVMALGCLEMAMTKVAAAHRTARAALTGTTTPARAVPGAGGGGGIGGSTRSGALRELVHGHLIAFPGKEFTPHEISKALGGRSSGAVANALDRLVQLGEAIPTTERPRRFTLAPTADHGLANAAVAPANPVPANAADTGNGAATGINGH</sequence>
<dbReference type="AlphaFoldDB" id="A0A7W0HWC1"/>
<feature type="compositionally biased region" description="Low complexity" evidence="1">
    <location>
        <begin position="44"/>
        <end position="53"/>
    </location>
</feature>
<reference evidence="2 3" key="1">
    <citation type="submission" date="2020-07" db="EMBL/GenBank/DDBJ databases">
        <title>Genomic Encyclopedia of Type Strains, Phase IV (KMG-IV): sequencing the most valuable type-strain genomes for metagenomic binning, comparative biology and taxonomic classification.</title>
        <authorList>
            <person name="Goeker M."/>
        </authorList>
    </citation>
    <scope>NUCLEOTIDE SEQUENCE [LARGE SCALE GENOMIC DNA]</scope>
    <source>
        <strain evidence="2 3">DSM 45533</strain>
    </source>
</reference>
<feature type="region of interest" description="Disordered" evidence="1">
    <location>
        <begin position="200"/>
        <end position="251"/>
    </location>
</feature>
<protein>
    <submittedName>
        <fullName evidence="2">Uncharacterized protein</fullName>
    </submittedName>
</protein>
<name>A0A7W0HWC1_9ACTN</name>
<proteinExistence type="predicted"/>
<keyword evidence="3" id="KW-1185">Reference proteome</keyword>
<feature type="compositionally biased region" description="Acidic residues" evidence="1">
    <location>
        <begin position="232"/>
        <end position="249"/>
    </location>
</feature>
<comment type="caution">
    <text evidence="2">The sequence shown here is derived from an EMBL/GenBank/DDBJ whole genome shotgun (WGS) entry which is preliminary data.</text>
</comment>
<dbReference type="RefSeq" id="WP_181616360.1">
    <property type="nucleotide sequence ID" value="NZ_BAABAM010000014.1"/>
</dbReference>
<feature type="region of interest" description="Disordered" evidence="1">
    <location>
        <begin position="125"/>
        <end position="186"/>
    </location>
</feature>